<gene>
    <name evidence="3" type="ORF">BZL29_2936</name>
    <name evidence="2" type="ORF">NIIDMKKI_10130</name>
</gene>
<accession>A0A1V3XM31</accession>
<evidence type="ECO:0000313" key="2">
    <source>
        <dbReference type="EMBL" id="BCI85807.1"/>
    </source>
</evidence>
<evidence type="ECO:0000313" key="5">
    <source>
        <dbReference type="Proteomes" id="UP000516380"/>
    </source>
</evidence>
<dbReference type="EMBL" id="AP023343">
    <property type="protein sequence ID" value="BCI85807.1"/>
    <property type="molecule type" value="Genomic_DNA"/>
</dbReference>
<dbReference type="STRING" id="1768.B1T50_09285"/>
<reference evidence="2 5" key="2">
    <citation type="submission" date="2020-07" db="EMBL/GenBank/DDBJ databases">
        <title>Mycobacterium kansasii (former subtype) with zoonotic potential isolated from diseased indoor pet cat, Japan.</title>
        <authorList>
            <person name="Fukano H."/>
            <person name="Terazono T."/>
            <person name="Hoshino Y."/>
        </authorList>
    </citation>
    <scope>NUCLEOTIDE SEQUENCE [LARGE SCALE GENOMIC DNA]</scope>
    <source>
        <strain evidence="2 5">Kuro-I</strain>
    </source>
</reference>
<dbReference type="InterPro" id="IPR014914">
    <property type="entry name" value="RES_dom"/>
</dbReference>
<dbReference type="Pfam" id="PF08808">
    <property type="entry name" value="RES"/>
    <property type="match status" value="1"/>
</dbReference>
<dbReference type="AlphaFoldDB" id="A0A1V3XM31"/>
<name>A0A1V3XM31_MYCKA</name>
<dbReference type="Proteomes" id="UP000188532">
    <property type="component" value="Unassembled WGS sequence"/>
</dbReference>
<protein>
    <submittedName>
        <fullName evidence="3">RES domain protein</fullName>
    </submittedName>
</protein>
<evidence type="ECO:0000313" key="4">
    <source>
        <dbReference type="Proteomes" id="UP000188532"/>
    </source>
</evidence>
<keyword evidence="5" id="KW-1185">Reference proteome</keyword>
<feature type="domain" description="RES" evidence="1">
    <location>
        <begin position="2"/>
        <end position="118"/>
    </location>
</feature>
<evidence type="ECO:0000259" key="1">
    <source>
        <dbReference type="Pfam" id="PF08808"/>
    </source>
</evidence>
<dbReference type="Proteomes" id="UP000516380">
    <property type="component" value="Chromosome"/>
</dbReference>
<evidence type="ECO:0000313" key="3">
    <source>
        <dbReference type="EMBL" id="OOK80255.1"/>
    </source>
</evidence>
<dbReference type="EMBL" id="MVBN01000002">
    <property type="protein sequence ID" value="OOK80255.1"/>
    <property type="molecule type" value="Genomic_DNA"/>
</dbReference>
<reference evidence="3 4" key="1">
    <citation type="submission" date="2017-02" db="EMBL/GenBank/DDBJ databases">
        <title>Complete genome sequences of Mycobacterium kansasii strains isolated from rhesus macaques.</title>
        <authorList>
            <person name="Panda A."/>
            <person name="Nagaraj S."/>
            <person name="Zhao X."/>
            <person name="Tettelin H."/>
            <person name="Detolla L.J."/>
        </authorList>
    </citation>
    <scope>NUCLEOTIDE SEQUENCE [LARGE SCALE GENOMIC DNA]</scope>
    <source>
        <strain evidence="3 4">11-3469</strain>
    </source>
</reference>
<organism evidence="3 4">
    <name type="scientific">Mycobacterium kansasii</name>
    <dbReference type="NCBI Taxonomy" id="1768"/>
    <lineage>
        <taxon>Bacteria</taxon>
        <taxon>Bacillati</taxon>
        <taxon>Actinomycetota</taxon>
        <taxon>Actinomycetes</taxon>
        <taxon>Mycobacteriales</taxon>
        <taxon>Mycobacteriaceae</taxon>
        <taxon>Mycobacterium</taxon>
    </lineage>
</organism>
<proteinExistence type="predicted"/>
<sequence length="170" mass="18231">MDTTGRRVLYVGEDLATSACEVFGDAGIAAICPNYRVAIIAPTTTLAMFNLAAKGAAMAIGALPALGDGNEARSLTQQWARAIYEDQPAGPEITGIHYRSGYNSGQALALWDCDADVEVVREDGGHQQDIALDNPRILPRLQVQLRRRQISITTVTSSECNECKKLALAP</sequence>